<evidence type="ECO:0000313" key="4">
    <source>
        <dbReference type="Proteomes" id="UP000324705"/>
    </source>
</evidence>
<comment type="subcellular location">
    <subcellularLocation>
        <location evidence="1">Mitochondrion</location>
    </subcellularLocation>
    <subcellularLocation>
        <location evidence="1">Plastid</location>
        <location evidence="1">Chloroplast</location>
    </subcellularLocation>
</comment>
<reference evidence="3 4" key="1">
    <citation type="submission" date="2017-09" db="EMBL/GenBank/DDBJ databases">
        <authorList>
            <consortium name="International Durum Wheat Genome Sequencing Consortium (IDWGSC)"/>
            <person name="Milanesi L."/>
        </authorList>
    </citation>
    <scope>NUCLEOTIDE SEQUENCE [LARGE SCALE GENOMIC DNA]</scope>
    <source>
        <strain evidence="4">cv. Svevo</strain>
    </source>
</reference>
<evidence type="ECO:0000256" key="2">
    <source>
        <dbReference type="SAM" id="MobiDB-lite"/>
    </source>
</evidence>
<keyword evidence="1" id="KW-0648">Protein biosynthesis</keyword>
<comment type="function">
    <text evidence="1">Allows the formation of correctly charged Gln-tRNA(Gln) through the transamidation of misacylated Glu-tRNA(Gln) in chloroplasts and mitochondria. The reaction takes place in the presence of glutamine and ATP through an activated gamma-phospho-Glu-tRNA(Gln).</text>
</comment>
<dbReference type="GO" id="GO:0050567">
    <property type="term" value="F:glutaminyl-tRNA synthase (glutamine-hydrolyzing) activity"/>
    <property type="evidence" value="ECO:0007669"/>
    <property type="project" value="UniProtKB-UniRule"/>
</dbReference>
<dbReference type="Pfam" id="PF02686">
    <property type="entry name" value="GatC"/>
    <property type="match status" value="1"/>
</dbReference>
<proteinExistence type="inferred from homology"/>
<dbReference type="GO" id="GO:0030956">
    <property type="term" value="C:glutamyl-tRNA(Gln) amidotransferase complex"/>
    <property type="evidence" value="ECO:0007669"/>
    <property type="project" value="UniProtKB-UniRule"/>
</dbReference>
<dbReference type="NCBIfam" id="TIGR00135">
    <property type="entry name" value="gatC"/>
    <property type="match status" value="1"/>
</dbReference>
<dbReference type="GO" id="GO:0006450">
    <property type="term" value="P:regulation of translational fidelity"/>
    <property type="evidence" value="ECO:0007669"/>
    <property type="project" value="InterPro"/>
</dbReference>
<accession>A0A9R0TWH1</accession>
<dbReference type="InterPro" id="IPR003837">
    <property type="entry name" value="GatC"/>
</dbReference>
<comment type="similarity">
    <text evidence="1">Belongs to the GatC family.</text>
</comment>
<dbReference type="HAMAP" id="MF_00122">
    <property type="entry name" value="GatC"/>
    <property type="match status" value="1"/>
</dbReference>
<keyword evidence="1" id="KW-0934">Plastid</keyword>
<comment type="catalytic activity">
    <reaction evidence="1">
        <text>L-glutamyl-tRNA(Gln) + L-glutamine + ATP + H2O = L-glutaminyl-tRNA(Gln) + L-glutamate + ADP + phosphate + H(+)</text>
        <dbReference type="Rhea" id="RHEA:17521"/>
        <dbReference type="Rhea" id="RHEA-COMP:9681"/>
        <dbReference type="Rhea" id="RHEA-COMP:9684"/>
        <dbReference type="ChEBI" id="CHEBI:15377"/>
        <dbReference type="ChEBI" id="CHEBI:15378"/>
        <dbReference type="ChEBI" id="CHEBI:29985"/>
        <dbReference type="ChEBI" id="CHEBI:30616"/>
        <dbReference type="ChEBI" id="CHEBI:43474"/>
        <dbReference type="ChEBI" id="CHEBI:58359"/>
        <dbReference type="ChEBI" id="CHEBI:78520"/>
        <dbReference type="ChEBI" id="CHEBI:78521"/>
        <dbReference type="ChEBI" id="CHEBI:456216"/>
    </reaction>
</comment>
<gene>
    <name evidence="1" type="primary">GATC</name>
    <name evidence="3" type="ORF">TRITD_5Av1G197640</name>
</gene>
<dbReference type="GO" id="GO:0009507">
    <property type="term" value="C:chloroplast"/>
    <property type="evidence" value="ECO:0007669"/>
    <property type="project" value="UniProtKB-SubCell"/>
</dbReference>
<sequence length="168" mass="18609">MPQDNHSRRVQIGRCTWRGESVSSGIIRWDRLWSKSKPLPPFSIAARARWSLLRRCPLSSSPNVAPTAGPGPLEPPDLPRLAKSARISLSPQEAEEFAPKIQQVVDWFGQLQAVDLESIEPSLRADTAAGSSLREDKAEPFANRDAIIEALPSYDDPYIKVPNALTKE</sequence>
<dbReference type="GO" id="GO:0032543">
    <property type="term" value="P:mitochondrial translation"/>
    <property type="evidence" value="ECO:0007669"/>
    <property type="project" value="UniProtKB-UniRule"/>
</dbReference>
<dbReference type="Gene3D" id="1.10.20.60">
    <property type="entry name" value="Glu-tRNAGln amidotransferase C subunit, N-terminal domain"/>
    <property type="match status" value="1"/>
</dbReference>
<keyword evidence="1" id="KW-0496">Mitochondrion</keyword>
<dbReference type="Gramene" id="TRITD5Av1G197640.2">
    <property type="protein sequence ID" value="TRITD5Av1G197640.2"/>
    <property type="gene ID" value="TRITD5Av1G197640"/>
</dbReference>
<dbReference type="GO" id="GO:0005524">
    <property type="term" value="F:ATP binding"/>
    <property type="evidence" value="ECO:0007669"/>
    <property type="project" value="UniProtKB-KW"/>
</dbReference>
<dbReference type="Proteomes" id="UP000324705">
    <property type="component" value="Chromosome 5A"/>
</dbReference>
<dbReference type="GO" id="GO:0070681">
    <property type="term" value="P:glutaminyl-tRNAGln biosynthesis via transamidation"/>
    <property type="evidence" value="ECO:0007669"/>
    <property type="project" value="UniProtKB-UniRule"/>
</dbReference>
<dbReference type="SUPFAM" id="SSF141000">
    <property type="entry name" value="Glu-tRNAGln amidotransferase C subunit"/>
    <property type="match status" value="1"/>
</dbReference>
<dbReference type="PANTHER" id="PTHR15004">
    <property type="entry name" value="GLUTAMYL-TRNA(GLN) AMIDOTRANSFERASE SUBUNIT C, MITOCHONDRIAL"/>
    <property type="match status" value="1"/>
</dbReference>
<dbReference type="GO" id="GO:0005739">
    <property type="term" value="C:mitochondrion"/>
    <property type="evidence" value="ECO:0007669"/>
    <property type="project" value="UniProtKB-SubCell"/>
</dbReference>
<keyword evidence="1" id="KW-0436">Ligase</keyword>
<protein>
    <recommendedName>
        <fullName evidence="1">Glutamyl-tRNA(Gln) amidotransferase subunit C, chloroplastic/mitochondrial</fullName>
        <shortName evidence="1">Glu-AdT subunit C</shortName>
        <ecNumber evidence="1">6.3.5.-</ecNumber>
    </recommendedName>
</protein>
<feature type="region of interest" description="Disordered" evidence="2">
    <location>
        <begin position="60"/>
        <end position="79"/>
    </location>
</feature>
<name>A0A9R0TWH1_TRITD</name>
<comment type="subunit">
    <text evidence="1">Subunit of the heterotrimeric GatCAB amidotransferase (AdT) complex, composed of A, B and C subunits.</text>
</comment>
<dbReference type="EC" id="6.3.5.-" evidence="1"/>
<dbReference type="AlphaFoldDB" id="A0A9R0TWH1"/>
<evidence type="ECO:0000313" key="3">
    <source>
        <dbReference type="EMBL" id="VAI21374.1"/>
    </source>
</evidence>
<evidence type="ECO:0000256" key="1">
    <source>
        <dbReference type="HAMAP-Rule" id="MF_03149"/>
    </source>
</evidence>
<keyword evidence="1" id="KW-0067">ATP-binding</keyword>
<keyword evidence="4" id="KW-1185">Reference proteome</keyword>
<keyword evidence="1" id="KW-0547">Nucleotide-binding</keyword>
<organism evidence="3 4">
    <name type="scientific">Triticum turgidum subsp. durum</name>
    <name type="common">Durum wheat</name>
    <name type="synonym">Triticum durum</name>
    <dbReference type="NCBI Taxonomy" id="4567"/>
    <lineage>
        <taxon>Eukaryota</taxon>
        <taxon>Viridiplantae</taxon>
        <taxon>Streptophyta</taxon>
        <taxon>Embryophyta</taxon>
        <taxon>Tracheophyta</taxon>
        <taxon>Spermatophyta</taxon>
        <taxon>Magnoliopsida</taxon>
        <taxon>Liliopsida</taxon>
        <taxon>Poales</taxon>
        <taxon>Poaceae</taxon>
        <taxon>BOP clade</taxon>
        <taxon>Pooideae</taxon>
        <taxon>Triticodae</taxon>
        <taxon>Triticeae</taxon>
        <taxon>Triticinae</taxon>
        <taxon>Triticum</taxon>
    </lineage>
</organism>
<dbReference type="EMBL" id="LT934119">
    <property type="protein sequence ID" value="VAI21374.1"/>
    <property type="molecule type" value="Genomic_DNA"/>
</dbReference>
<keyword evidence="1" id="KW-0150">Chloroplast</keyword>
<dbReference type="InterPro" id="IPR036113">
    <property type="entry name" value="Asp/Glu-ADT_sf_sub_c"/>
</dbReference>
<dbReference type="PANTHER" id="PTHR15004:SF0">
    <property type="entry name" value="GLUTAMYL-TRNA(GLN) AMIDOTRANSFERASE SUBUNIT C, MITOCHONDRIAL"/>
    <property type="match status" value="1"/>
</dbReference>